<sequence length="395" mass="46185">MRFILNWLESELIKSEFDGNTYKVPTNWLHLHYYEAYNILFRFENSLRVFVYTILKVKYLDKWQEVNCDGKQIKSLISPRVKHADKFGYLGEKITSPLVHLTAGELIKIILSEANWPTFKPYFNGGKDVIDNKLHEILTVRNSIAHFRPIKLDDLQLIKQNIRHVLMSVEGCLNNLYSMSTRVPTNTTDEWYQSISSLGNSFVDVNMIYSDDESWVKVQLNYTNRKLTERQSNFLFYDVSKLMTSSICTEFPELIKFCIFYDEAVLSPTLNSDFSITAKKIVNFTFNKDILVKNYEQISSSFNSLIDLIDEETKLIYSDNLARGKIIRSCSISAFYQEAKERWDYNFDNLPDSYQSTHAIEYFGKSTYVSSDYVSTTNKYPWMTSDISKHSMIPF</sequence>
<evidence type="ECO:0000313" key="1">
    <source>
        <dbReference type="EMBL" id="OLQ70011.1"/>
    </source>
</evidence>
<dbReference type="EMBL" id="MJIL01000099">
    <property type="protein sequence ID" value="OLQ70011.1"/>
    <property type="molecule type" value="Genomic_DNA"/>
</dbReference>
<dbReference type="AlphaFoldDB" id="A0A1Q9G6V7"/>
<gene>
    <name evidence="1" type="ORF">BIT28_10730</name>
</gene>
<protein>
    <submittedName>
        <fullName evidence="1">Uncharacterized protein</fullName>
    </submittedName>
</protein>
<organism evidence="1 2">
    <name type="scientific">Photobacterium proteolyticum</name>
    <dbReference type="NCBI Taxonomy" id="1903952"/>
    <lineage>
        <taxon>Bacteria</taxon>
        <taxon>Pseudomonadati</taxon>
        <taxon>Pseudomonadota</taxon>
        <taxon>Gammaproteobacteria</taxon>
        <taxon>Vibrionales</taxon>
        <taxon>Vibrionaceae</taxon>
        <taxon>Photobacterium</taxon>
    </lineage>
</organism>
<reference evidence="1 2" key="1">
    <citation type="submission" date="2016-09" db="EMBL/GenBank/DDBJ databases">
        <title>Photobacterium proteolyticum sp. nov. a protease producing bacterium isolated from ocean sediments of Laizhou Bay.</title>
        <authorList>
            <person name="Li Y."/>
        </authorList>
    </citation>
    <scope>NUCLEOTIDE SEQUENCE [LARGE SCALE GENOMIC DNA]</scope>
    <source>
        <strain evidence="1 2">13-12</strain>
    </source>
</reference>
<accession>A0A1Q9G6V7</accession>
<proteinExistence type="predicted"/>
<dbReference type="Proteomes" id="UP000186905">
    <property type="component" value="Unassembled WGS sequence"/>
</dbReference>
<comment type="caution">
    <text evidence="1">The sequence shown here is derived from an EMBL/GenBank/DDBJ whole genome shotgun (WGS) entry which is preliminary data.</text>
</comment>
<keyword evidence="2" id="KW-1185">Reference proteome</keyword>
<evidence type="ECO:0000313" key="2">
    <source>
        <dbReference type="Proteomes" id="UP000186905"/>
    </source>
</evidence>
<name>A0A1Q9G6V7_9GAMM</name>